<evidence type="ECO:0000256" key="9">
    <source>
        <dbReference type="RuleBase" id="RU000461"/>
    </source>
</evidence>
<sequence>MDFGGKESVFICDVDDIEKVYKMEETNPYRTPLAIVKTYCERRGEPKGLGVVNGNEWGELRRPAQYNMLRPLTVQRYFPLMSEVSEDFIKVLSAKSAIPDIRKELTKFAVENTAYLSFSRRIGCLESDDNEFLDNFSAFFEELMKSFFDPPFYKIMKTKQYRRFEEAADYMYGYVNKEVKRAHEELLKAQESGTFDPDSDPHLLHQLLSDKRITSPEKAKAIIIDLFNAGGETTASTVSFLLHHLASNKEAQEKLYQEICRELPPDGALNEASLKRMSYAKACLKESFRCVFPIPLGSERRLEEDIVLKDYLIPKATSLSLCLNTNLTKDPNIFPDPDLYIPDRWMRGSQQKVKNSFAMLPFGFGARSCLGQRFAEQEMHILMIKIIQHFMVSLPDPGKQYEIIWKPFPDTTEPISLKLTPRR</sequence>
<evidence type="ECO:0000256" key="4">
    <source>
        <dbReference type="ARBA" id="ARBA00022723"/>
    </source>
</evidence>
<keyword evidence="4 8" id="KW-0479">Metal-binding</keyword>
<comment type="similarity">
    <text evidence="2 9">Belongs to the cytochrome P450 family.</text>
</comment>
<dbReference type="SUPFAM" id="SSF48264">
    <property type="entry name" value="Cytochrome P450"/>
    <property type="match status" value="1"/>
</dbReference>
<gene>
    <name evidence="10" type="ORF">FSP39_007578</name>
</gene>
<proteinExistence type="inferred from homology"/>
<accession>A0AA89C4X1</accession>
<dbReference type="PANTHER" id="PTHR24279:SF120">
    <property type="entry name" value="CYTOCHROME P450"/>
    <property type="match status" value="1"/>
</dbReference>
<dbReference type="InterPro" id="IPR050479">
    <property type="entry name" value="CYP11_CYP27_families"/>
</dbReference>
<dbReference type="PANTHER" id="PTHR24279">
    <property type="entry name" value="CYTOCHROME P450"/>
    <property type="match status" value="1"/>
</dbReference>
<dbReference type="InterPro" id="IPR001128">
    <property type="entry name" value="Cyt_P450"/>
</dbReference>
<feature type="binding site" description="axial binding residue" evidence="8">
    <location>
        <position position="369"/>
    </location>
    <ligand>
        <name>heme</name>
        <dbReference type="ChEBI" id="CHEBI:30413"/>
    </ligand>
    <ligandPart>
        <name>Fe</name>
        <dbReference type="ChEBI" id="CHEBI:18248"/>
    </ligandPart>
</feature>
<dbReference type="Gene3D" id="1.10.630.10">
    <property type="entry name" value="Cytochrome P450"/>
    <property type="match status" value="1"/>
</dbReference>
<comment type="caution">
    <text evidence="10">The sequence shown here is derived from an EMBL/GenBank/DDBJ whole genome shotgun (WGS) entry which is preliminary data.</text>
</comment>
<dbReference type="AlphaFoldDB" id="A0AA89C4X1"/>
<dbReference type="GO" id="GO:0016705">
    <property type="term" value="F:oxidoreductase activity, acting on paired donors, with incorporation or reduction of molecular oxygen"/>
    <property type="evidence" value="ECO:0007669"/>
    <property type="project" value="InterPro"/>
</dbReference>
<dbReference type="PRINTS" id="PR00385">
    <property type="entry name" value="P450"/>
</dbReference>
<dbReference type="CDD" id="cd11054">
    <property type="entry name" value="CYP24A1-like"/>
    <property type="match status" value="1"/>
</dbReference>
<dbReference type="PRINTS" id="PR00463">
    <property type="entry name" value="EP450I"/>
</dbReference>
<organism evidence="10 11">
    <name type="scientific">Pinctada imbricata</name>
    <name type="common">Atlantic pearl-oyster</name>
    <name type="synonym">Pinctada martensii</name>
    <dbReference type="NCBI Taxonomy" id="66713"/>
    <lineage>
        <taxon>Eukaryota</taxon>
        <taxon>Metazoa</taxon>
        <taxon>Spiralia</taxon>
        <taxon>Lophotrochozoa</taxon>
        <taxon>Mollusca</taxon>
        <taxon>Bivalvia</taxon>
        <taxon>Autobranchia</taxon>
        <taxon>Pteriomorphia</taxon>
        <taxon>Pterioida</taxon>
        <taxon>Pterioidea</taxon>
        <taxon>Pteriidae</taxon>
        <taxon>Pinctada</taxon>
    </lineage>
</organism>
<keyword evidence="5 9" id="KW-0560">Oxidoreductase</keyword>
<evidence type="ECO:0000313" key="11">
    <source>
        <dbReference type="Proteomes" id="UP001186944"/>
    </source>
</evidence>
<reference evidence="10" key="1">
    <citation type="submission" date="2019-08" db="EMBL/GenBank/DDBJ databases">
        <title>The improved chromosome-level genome for the pearl oyster Pinctada fucata martensii using PacBio sequencing and Hi-C.</title>
        <authorList>
            <person name="Zheng Z."/>
        </authorList>
    </citation>
    <scope>NUCLEOTIDE SEQUENCE</scope>
    <source>
        <strain evidence="10">ZZ-2019</strain>
        <tissue evidence="10">Adductor muscle</tissue>
    </source>
</reference>
<dbReference type="EMBL" id="VSWD01000008">
    <property type="protein sequence ID" value="KAK3094892.1"/>
    <property type="molecule type" value="Genomic_DNA"/>
</dbReference>
<dbReference type="Pfam" id="PF00067">
    <property type="entry name" value="p450"/>
    <property type="match status" value="1"/>
</dbReference>
<evidence type="ECO:0000256" key="3">
    <source>
        <dbReference type="ARBA" id="ARBA00022617"/>
    </source>
</evidence>
<evidence type="ECO:0000256" key="2">
    <source>
        <dbReference type="ARBA" id="ARBA00010617"/>
    </source>
</evidence>
<dbReference type="InterPro" id="IPR002401">
    <property type="entry name" value="Cyt_P450_E_grp-I"/>
</dbReference>
<dbReference type="Proteomes" id="UP001186944">
    <property type="component" value="Unassembled WGS sequence"/>
</dbReference>
<comment type="cofactor">
    <cofactor evidence="1 8">
        <name>heme</name>
        <dbReference type="ChEBI" id="CHEBI:30413"/>
    </cofactor>
</comment>
<evidence type="ECO:0000256" key="6">
    <source>
        <dbReference type="ARBA" id="ARBA00023004"/>
    </source>
</evidence>
<evidence type="ECO:0000256" key="5">
    <source>
        <dbReference type="ARBA" id="ARBA00023002"/>
    </source>
</evidence>
<evidence type="ECO:0000256" key="8">
    <source>
        <dbReference type="PIRSR" id="PIRSR602401-1"/>
    </source>
</evidence>
<dbReference type="GO" id="GO:0005506">
    <property type="term" value="F:iron ion binding"/>
    <property type="evidence" value="ECO:0007669"/>
    <property type="project" value="InterPro"/>
</dbReference>
<dbReference type="InterPro" id="IPR036396">
    <property type="entry name" value="Cyt_P450_sf"/>
</dbReference>
<keyword evidence="6 8" id="KW-0408">Iron</keyword>
<keyword evidence="3 8" id="KW-0349">Heme</keyword>
<dbReference type="GO" id="GO:0004497">
    <property type="term" value="F:monooxygenase activity"/>
    <property type="evidence" value="ECO:0007669"/>
    <property type="project" value="UniProtKB-KW"/>
</dbReference>
<keyword evidence="11" id="KW-1185">Reference proteome</keyword>
<evidence type="ECO:0000313" key="10">
    <source>
        <dbReference type="EMBL" id="KAK3094892.1"/>
    </source>
</evidence>
<evidence type="ECO:0000256" key="7">
    <source>
        <dbReference type="ARBA" id="ARBA00023033"/>
    </source>
</evidence>
<name>A0AA89C4X1_PINIB</name>
<evidence type="ECO:0000256" key="1">
    <source>
        <dbReference type="ARBA" id="ARBA00001971"/>
    </source>
</evidence>
<dbReference type="PROSITE" id="PS00086">
    <property type="entry name" value="CYTOCHROME_P450"/>
    <property type="match status" value="1"/>
</dbReference>
<dbReference type="InterPro" id="IPR017972">
    <property type="entry name" value="Cyt_P450_CS"/>
</dbReference>
<keyword evidence="7 9" id="KW-0503">Monooxygenase</keyword>
<dbReference type="GO" id="GO:0020037">
    <property type="term" value="F:heme binding"/>
    <property type="evidence" value="ECO:0007669"/>
    <property type="project" value="InterPro"/>
</dbReference>
<protein>
    <submittedName>
        <fullName evidence="10">Uncharacterized protein</fullName>
    </submittedName>
</protein>